<evidence type="ECO:0000256" key="5">
    <source>
        <dbReference type="ARBA" id="ARBA00022984"/>
    </source>
</evidence>
<dbReference type="InterPro" id="IPR056203">
    <property type="entry name" value="Cds6_C"/>
</dbReference>
<evidence type="ECO:0000256" key="1">
    <source>
        <dbReference type="ARBA" id="ARBA00004752"/>
    </source>
</evidence>
<dbReference type="PANTHER" id="PTHR36699:SF1">
    <property type="entry name" value="L,D-TRANSPEPTIDASE YAFK-RELATED"/>
    <property type="match status" value="1"/>
</dbReference>
<evidence type="ECO:0000256" key="2">
    <source>
        <dbReference type="ARBA" id="ARBA00005992"/>
    </source>
</evidence>
<evidence type="ECO:0000259" key="8">
    <source>
        <dbReference type="PROSITE" id="PS52029"/>
    </source>
</evidence>
<feature type="active site" description="Nucleophile" evidence="7">
    <location>
        <position position="172"/>
    </location>
</feature>
<evidence type="ECO:0000256" key="4">
    <source>
        <dbReference type="ARBA" id="ARBA00022960"/>
    </source>
</evidence>
<dbReference type="Pfam" id="PF03734">
    <property type="entry name" value="YkuD"/>
    <property type="match status" value="1"/>
</dbReference>
<dbReference type="Proteomes" id="UP001060012">
    <property type="component" value="Chromosome"/>
</dbReference>
<organism evidence="9 10">
    <name type="scientific">Arcobacter roscoffensis</name>
    <dbReference type="NCBI Taxonomy" id="2961520"/>
    <lineage>
        <taxon>Bacteria</taxon>
        <taxon>Pseudomonadati</taxon>
        <taxon>Campylobacterota</taxon>
        <taxon>Epsilonproteobacteria</taxon>
        <taxon>Campylobacterales</taxon>
        <taxon>Arcobacteraceae</taxon>
        <taxon>Arcobacter</taxon>
    </lineage>
</organism>
<evidence type="ECO:0000313" key="10">
    <source>
        <dbReference type="Proteomes" id="UP001060012"/>
    </source>
</evidence>
<dbReference type="SUPFAM" id="SSF54427">
    <property type="entry name" value="NTF2-like"/>
    <property type="match status" value="1"/>
</dbReference>
<dbReference type="SUPFAM" id="SSF141523">
    <property type="entry name" value="L,D-transpeptidase catalytic domain-like"/>
    <property type="match status" value="1"/>
</dbReference>
<gene>
    <name evidence="9" type="ORF">NJU99_11495</name>
</gene>
<dbReference type="Pfam" id="PF24125">
    <property type="entry name" value="Cds6_C"/>
    <property type="match status" value="1"/>
</dbReference>
<feature type="active site" description="Proton donor/acceptor" evidence="7">
    <location>
        <position position="157"/>
    </location>
</feature>
<sequence>MFRLLFLISFLFTTNIFANKLIDLYRLEGITAVELELEKQLSKKDYWQETLKNYDTKFGYLESKKYILHSNKKEKKLFLYENKNMKLSKLFEDDVIIGEIEGDKYLEGDKKTPIGVYDLTKKRSNLDQFYGPFALVTSYPNNFDKSQNKKGHGIWIHGMPLNGDREEYTRGCIALNNENLLDLESKIDLEDAVLITSEEDFIEASKDELATILSSINKWKLTWKYSQINDYLSFYSNEFKRYNGMQIEEFSKYKKRVFSKDEDKIIRFSNINIYVYPNSLNKRLFKVFMNQYYKSDTLKFIGNKELIIELVDGKMKILFED</sequence>
<comment type="similarity">
    <text evidence="2">Belongs to the YkuD family.</text>
</comment>
<keyword evidence="6 7" id="KW-0961">Cell wall biogenesis/degradation</keyword>
<dbReference type="InterPro" id="IPR038063">
    <property type="entry name" value="Transpep_catalytic_dom"/>
</dbReference>
<dbReference type="InterPro" id="IPR032710">
    <property type="entry name" value="NTF2-like_dom_sf"/>
</dbReference>
<dbReference type="PANTHER" id="PTHR36699">
    <property type="entry name" value="LD-TRANSPEPTIDASE"/>
    <property type="match status" value="1"/>
</dbReference>
<dbReference type="CDD" id="cd16913">
    <property type="entry name" value="YkuD_like"/>
    <property type="match status" value="1"/>
</dbReference>
<dbReference type="EMBL" id="CP100595">
    <property type="protein sequence ID" value="UTJ05868.1"/>
    <property type="molecule type" value="Genomic_DNA"/>
</dbReference>
<evidence type="ECO:0000313" key="9">
    <source>
        <dbReference type="EMBL" id="UTJ05868.1"/>
    </source>
</evidence>
<reference evidence="9" key="1">
    <citation type="submission" date="2022-07" db="EMBL/GenBank/DDBJ databases">
        <title>Arcobacter roscoffensis sp. nov., a marine bacterium isolated from coastal seawater collected from Roscoff, France.</title>
        <authorList>
            <person name="Pascual J."/>
            <person name="Lepeaux C."/>
            <person name="Methner A."/>
            <person name="Overmann J."/>
        </authorList>
    </citation>
    <scope>NUCLEOTIDE SEQUENCE</scope>
    <source>
        <strain evidence="9">ARW1-2F2</strain>
    </source>
</reference>
<evidence type="ECO:0000256" key="7">
    <source>
        <dbReference type="PROSITE-ProRule" id="PRU01373"/>
    </source>
</evidence>
<dbReference type="RefSeq" id="WP_254576049.1">
    <property type="nucleotide sequence ID" value="NZ_CP100595.1"/>
</dbReference>
<comment type="pathway">
    <text evidence="1 7">Cell wall biogenesis; peptidoglycan biosynthesis.</text>
</comment>
<keyword evidence="3" id="KW-0808">Transferase</keyword>
<evidence type="ECO:0000256" key="6">
    <source>
        <dbReference type="ARBA" id="ARBA00023316"/>
    </source>
</evidence>
<keyword evidence="10" id="KW-1185">Reference proteome</keyword>
<feature type="domain" description="L,D-TPase catalytic" evidence="8">
    <location>
        <begin position="66"/>
        <end position="196"/>
    </location>
</feature>
<proteinExistence type="inferred from homology"/>
<dbReference type="PROSITE" id="PS52029">
    <property type="entry name" value="LD_TPASE"/>
    <property type="match status" value="1"/>
</dbReference>
<keyword evidence="5 7" id="KW-0573">Peptidoglycan synthesis</keyword>
<name>A0ABY5E464_9BACT</name>
<dbReference type="InterPro" id="IPR005490">
    <property type="entry name" value="LD_TPept_cat_dom"/>
</dbReference>
<keyword evidence="4 7" id="KW-0133">Cell shape</keyword>
<evidence type="ECO:0000256" key="3">
    <source>
        <dbReference type="ARBA" id="ARBA00022679"/>
    </source>
</evidence>
<accession>A0ABY5E464</accession>
<protein>
    <submittedName>
        <fullName evidence="9">L,D-transpeptidase family protein</fullName>
    </submittedName>
</protein>
<dbReference type="Gene3D" id="2.40.440.10">
    <property type="entry name" value="L,D-transpeptidase catalytic domain-like"/>
    <property type="match status" value="1"/>
</dbReference>